<keyword evidence="2" id="KW-1185">Reference proteome</keyword>
<evidence type="ECO:0008006" key="3">
    <source>
        <dbReference type="Google" id="ProtNLM"/>
    </source>
</evidence>
<dbReference type="RefSeq" id="WP_379158570.1">
    <property type="nucleotide sequence ID" value="NZ_JBHSRJ010000009.1"/>
</dbReference>
<comment type="caution">
    <text evidence="1">The sequence shown here is derived from an EMBL/GenBank/DDBJ whole genome shotgun (WGS) entry which is preliminary data.</text>
</comment>
<dbReference type="InterPro" id="IPR029058">
    <property type="entry name" value="AB_hydrolase_fold"/>
</dbReference>
<name>A0ABW1LQK9_9ACTN</name>
<dbReference type="SUPFAM" id="SSF53474">
    <property type="entry name" value="alpha/beta-Hydrolases"/>
    <property type="match status" value="1"/>
</dbReference>
<dbReference type="EMBL" id="JBHSRJ010000009">
    <property type="protein sequence ID" value="MFC6045408.1"/>
    <property type="molecule type" value="Genomic_DNA"/>
</dbReference>
<dbReference type="Proteomes" id="UP001596135">
    <property type="component" value="Unassembled WGS sequence"/>
</dbReference>
<gene>
    <name evidence="1" type="ORF">ACFPYL_20145</name>
</gene>
<protein>
    <recommendedName>
        <fullName evidence="3">Alpha/beta hydrolase</fullName>
    </recommendedName>
</protein>
<dbReference type="Gene3D" id="3.40.50.1820">
    <property type="entry name" value="alpha/beta hydrolase"/>
    <property type="match status" value="1"/>
</dbReference>
<evidence type="ECO:0000313" key="1">
    <source>
        <dbReference type="EMBL" id="MFC6045408.1"/>
    </source>
</evidence>
<organism evidence="1 2">
    <name type="scientific">Nocardioides hankookensis</name>
    <dbReference type="NCBI Taxonomy" id="443157"/>
    <lineage>
        <taxon>Bacteria</taxon>
        <taxon>Bacillati</taxon>
        <taxon>Actinomycetota</taxon>
        <taxon>Actinomycetes</taxon>
        <taxon>Propionibacteriales</taxon>
        <taxon>Nocardioidaceae</taxon>
        <taxon>Nocardioides</taxon>
    </lineage>
</organism>
<proteinExistence type="predicted"/>
<evidence type="ECO:0000313" key="2">
    <source>
        <dbReference type="Proteomes" id="UP001596135"/>
    </source>
</evidence>
<reference evidence="2" key="1">
    <citation type="journal article" date="2019" name="Int. J. Syst. Evol. Microbiol.">
        <title>The Global Catalogue of Microorganisms (GCM) 10K type strain sequencing project: providing services to taxonomists for standard genome sequencing and annotation.</title>
        <authorList>
            <consortium name="The Broad Institute Genomics Platform"/>
            <consortium name="The Broad Institute Genome Sequencing Center for Infectious Disease"/>
            <person name="Wu L."/>
            <person name="Ma J."/>
        </authorList>
    </citation>
    <scope>NUCLEOTIDE SEQUENCE [LARGE SCALE GENOMIC DNA]</scope>
    <source>
        <strain evidence="2">CCUG 54522</strain>
    </source>
</reference>
<accession>A0ABW1LQK9</accession>
<sequence>MTRYADYEPEGTPIGRVVVLPGRRYTPDGPLLFFAAQTALMRGWAVRQVWWDVPSFDDDAAEVRWVGVQLAAAVEEYDGRVLVVAKSLGTLAAEVAAARAYDAAWLTPLLTEPDAASVLTSYPAEQLVVIGDQDPYLDRDVLERLPGEHLVVPGDHILRVEGDPGAMAASHETVVRAFDTWLGRRSRP</sequence>